<evidence type="ECO:0000256" key="2">
    <source>
        <dbReference type="ARBA" id="ARBA00022559"/>
    </source>
</evidence>
<dbReference type="EMBL" id="CACRZD030000007">
    <property type="protein sequence ID" value="CAA6662652.1"/>
    <property type="molecule type" value="Genomic_DNA"/>
</dbReference>
<dbReference type="AlphaFoldDB" id="A0A7I8IY68"/>
<keyword evidence="7" id="KW-1185">Reference proteome</keyword>
<keyword evidence="2 5" id="KW-0575">Peroxidase</keyword>
<feature type="active site" evidence="4">
    <location>
        <position position="47"/>
    </location>
</feature>
<dbReference type="FunFam" id="3.40.30.10:FF:000025">
    <property type="entry name" value="Glutathione peroxidase"/>
    <property type="match status" value="1"/>
</dbReference>
<sequence>MSEMASPSPTSPQSVHDFTAKDARGNEVDLSSYKGKELLIINVASQCGLTHSNYTEMRQVYDKYKNKGLEILAFPCNQFAAEEPGSNEQILEFACTRYKADYPVFSKIDVNGKNAAPLYKFLRSSKAGLSGGDITWNFAKFSVDREGNVVGHFAPNTSLLNIEKDILKVLGEP</sequence>
<evidence type="ECO:0000313" key="6">
    <source>
        <dbReference type="EMBL" id="CAA2623089.1"/>
    </source>
</evidence>
<reference evidence="6 7" key="1">
    <citation type="submission" date="2019-12" db="EMBL/GenBank/DDBJ databases">
        <authorList>
            <person name="Scholz U."/>
            <person name="Mascher M."/>
            <person name="Fiebig A."/>
        </authorList>
    </citation>
    <scope>NUCLEOTIDE SEQUENCE</scope>
</reference>
<dbReference type="PROSITE" id="PS00763">
    <property type="entry name" value="GLUTATHIONE_PEROXID_2"/>
    <property type="match status" value="1"/>
</dbReference>
<dbReference type="Pfam" id="PF00255">
    <property type="entry name" value="GSHPx"/>
    <property type="match status" value="1"/>
</dbReference>
<comment type="similarity">
    <text evidence="1 5">Belongs to the glutathione peroxidase family.</text>
</comment>
<dbReference type="PANTHER" id="PTHR11592">
    <property type="entry name" value="GLUTATHIONE PEROXIDASE"/>
    <property type="match status" value="1"/>
</dbReference>
<dbReference type="PRINTS" id="PR01011">
    <property type="entry name" value="GLUTPROXDASE"/>
</dbReference>
<accession>A0A7I8IY68</accession>
<dbReference type="GO" id="GO:0005829">
    <property type="term" value="C:cytosol"/>
    <property type="evidence" value="ECO:0007669"/>
    <property type="project" value="TreeGrafter"/>
</dbReference>
<dbReference type="InterPro" id="IPR000889">
    <property type="entry name" value="Glutathione_peroxidase"/>
</dbReference>
<keyword evidence="3 5" id="KW-0560">Oxidoreductase</keyword>
<name>A0A7I8IY68_SPIIN</name>
<dbReference type="InterPro" id="IPR029760">
    <property type="entry name" value="GPX_CS"/>
</dbReference>
<dbReference type="PROSITE" id="PS51355">
    <property type="entry name" value="GLUTATHIONE_PEROXID_3"/>
    <property type="match status" value="1"/>
</dbReference>
<protein>
    <recommendedName>
        <fullName evidence="5">Glutathione peroxidase</fullName>
    </recommendedName>
</protein>
<dbReference type="InterPro" id="IPR029759">
    <property type="entry name" value="GPX_AS"/>
</dbReference>
<proteinExistence type="inferred from homology"/>
<dbReference type="PANTHER" id="PTHR11592:SF118">
    <property type="entry name" value="PHOSPHOLIPID HYDROPEROXIDE GLUTATHIONE PEROXIDASE 6, MITOCHONDRIAL-RELATED"/>
    <property type="match status" value="1"/>
</dbReference>
<dbReference type="Gene3D" id="3.40.30.10">
    <property type="entry name" value="Glutaredoxin"/>
    <property type="match status" value="1"/>
</dbReference>
<dbReference type="PIRSF" id="PIRSF000303">
    <property type="entry name" value="Glutathion_perox"/>
    <property type="match status" value="1"/>
</dbReference>
<dbReference type="GO" id="GO:0006979">
    <property type="term" value="P:response to oxidative stress"/>
    <property type="evidence" value="ECO:0007669"/>
    <property type="project" value="InterPro"/>
</dbReference>
<dbReference type="Proteomes" id="UP001189122">
    <property type="component" value="Unassembled WGS sequence"/>
</dbReference>
<gene>
    <name evidence="6" type="ORF">SI7747_07009037</name>
</gene>
<dbReference type="PROSITE" id="PS00460">
    <property type="entry name" value="GLUTATHIONE_PEROXID_1"/>
    <property type="match status" value="1"/>
</dbReference>
<evidence type="ECO:0000256" key="3">
    <source>
        <dbReference type="ARBA" id="ARBA00023002"/>
    </source>
</evidence>
<dbReference type="CDD" id="cd00340">
    <property type="entry name" value="GSH_Peroxidase"/>
    <property type="match status" value="1"/>
</dbReference>
<dbReference type="EMBL" id="LR743594">
    <property type="protein sequence ID" value="CAA2623089.1"/>
    <property type="molecule type" value="Genomic_DNA"/>
</dbReference>
<evidence type="ECO:0000313" key="7">
    <source>
        <dbReference type="Proteomes" id="UP001189122"/>
    </source>
</evidence>
<dbReference type="InterPro" id="IPR036249">
    <property type="entry name" value="Thioredoxin-like_sf"/>
</dbReference>
<dbReference type="GO" id="GO:0004601">
    <property type="term" value="F:peroxidase activity"/>
    <property type="evidence" value="ECO:0007669"/>
    <property type="project" value="UniProtKB-KW"/>
</dbReference>
<evidence type="ECO:0000256" key="5">
    <source>
        <dbReference type="RuleBase" id="RU000499"/>
    </source>
</evidence>
<organism evidence="6">
    <name type="scientific">Spirodela intermedia</name>
    <name type="common">Intermediate duckweed</name>
    <dbReference type="NCBI Taxonomy" id="51605"/>
    <lineage>
        <taxon>Eukaryota</taxon>
        <taxon>Viridiplantae</taxon>
        <taxon>Streptophyta</taxon>
        <taxon>Embryophyta</taxon>
        <taxon>Tracheophyta</taxon>
        <taxon>Spermatophyta</taxon>
        <taxon>Magnoliopsida</taxon>
        <taxon>Liliopsida</taxon>
        <taxon>Araceae</taxon>
        <taxon>Lemnoideae</taxon>
        <taxon>Spirodela</taxon>
    </lineage>
</organism>
<evidence type="ECO:0000256" key="1">
    <source>
        <dbReference type="ARBA" id="ARBA00006926"/>
    </source>
</evidence>
<dbReference type="SUPFAM" id="SSF52833">
    <property type="entry name" value="Thioredoxin-like"/>
    <property type="match status" value="1"/>
</dbReference>
<evidence type="ECO:0000256" key="4">
    <source>
        <dbReference type="PIRSR" id="PIRSR000303-1"/>
    </source>
</evidence>